<dbReference type="CDD" id="cd04730">
    <property type="entry name" value="NPD_like"/>
    <property type="match status" value="1"/>
</dbReference>
<dbReference type="OrthoDB" id="2349068at2759"/>
<keyword evidence="5" id="KW-1185">Reference proteome</keyword>
<keyword evidence="1" id="KW-0285">Flavoprotein</keyword>
<dbReference type="PANTHER" id="PTHR32332:SF34">
    <property type="entry name" value="2-NITROPROPANE DIOXYGENASE FAMILY, PUTATIVE-RELATED"/>
    <property type="match status" value="1"/>
</dbReference>
<protein>
    <recommendedName>
        <fullName evidence="6">Nitronate monooxygenase domain-containing protein</fullName>
    </recommendedName>
</protein>
<proteinExistence type="predicted"/>
<reference evidence="4" key="1">
    <citation type="journal article" date="2021" name="IMA Fungus">
        <title>Genomic characterization of three marine fungi, including Emericellopsis atlantica sp. nov. with signatures of a generalist lifestyle and marine biomass degradation.</title>
        <authorList>
            <person name="Hagestad O.C."/>
            <person name="Hou L."/>
            <person name="Andersen J.H."/>
            <person name="Hansen E.H."/>
            <person name="Altermark B."/>
            <person name="Li C."/>
            <person name="Kuhnert E."/>
            <person name="Cox R.J."/>
            <person name="Crous P.W."/>
            <person name="Spatafora J.W."/>
            <person name="Lail K."/>
            <person name="Amirebrahimi M."/>
            <person name="Lipzen A."/>
            <person name="Pangilinan J."/>
            <person name="Andreopoulos W."/>
            <person name="Hayes R.D."/>
            <person name="Ng V."/>
            <person name="Grigoriev I.V."/>
            <person name="Jackson S.A."/>
            <person name="Sutton T.D.S."/>
            <person name="Dobson A.D.W."/>
            <person name="Rama T."/>
        </authorList>
    </citation>
    <scope>NUCLEOTIDE SEQUENCE</scope>
    <source>
        <strain evidence="4">TRa018bII</strain>
    </source>
</reference>
<evidence type="ECO:0008006" key="6">
    <source>
        <dbReference type="Google" id="ProtNLM"/>
    </source>
</evidence>
<keyword evidence="2" id="KW-0288">FMN</keyword>
<dbReference type="PANTHER" id="PTHR32332">
    <property type="entry name" value="2-NITROPROPANE DIOXYGENASE"/>
    <property type="match status" value="1"/>
</dbReference>
<gene>
    <name evidence="4" type="ORF">BJ875DRAFT_453358</name>
</gene>
<evidence type="ECO:0000256" key="2">
    <source>
        <dbReference type="ARBA" id="ARBA00022643"/>
    </source>
</evidence>
<evidence type="ECO:0000313" key="5">
    <source>
        <dbReference type="Proteomes" id="UP000824998"/>
    </source>
</evidence>
<dbReference type="Gene3D" id="3.20.20.70">
    <property type="entry name" value="Aldolase class I"/>
    <property type="match status" value="1"/>
</dbReference>
<evidence type="ECO:0000313" key="4">
    <source>
        <dbReference type="EMBL" id="KAG9237629.1"/>
    </source>
</evidence>
<dbReference type="AlphaFoldDB" id="A0A9P8C8D2"/>
<dbReference type="EMBL" id="MU251383">
    <property type="protein sequence ID" value="KAG9237629.1"/>
    <property type="molecule type" value="Genomic_DNA"/>
</dbReference>
<comment type="caution">
    <text evidence="4">The sequence shown here is derived from an EMBL/GenBank/DDBJ whole genome shotgun (WGS) entry which is preliminary data.</text>
</comment>
<accession>A0A9P8C8D2</accession>
<dbReference type="InterPro" id="IPR013785">
    <property type="entry name" value="Aldolase_TIM"/>
</dbReference>
<dbReference type="InterPro" id="IPR004136">
    <property type="entry name" value="NMO"/>
</dbReference>
<evidence type="ECO:0000256" key="3">
    <source>
        <dbReference type="ARBA" id="ARBA00023002"/>
    </source>
</evidence>
<organism evidence="4 5">
    <name type="scientific">Amylocarpus encephaloides</name>
    <dbReference type="NCBI Taxonomy" id="45428"/>
    <lineage>
        <taxon>Eukaryota</taxon>
        <taxon>Fungi</taxon>
        <taxon>Dikarya</taxon>
        <taxon>Ascomycota</taxon>
        <taxon>Pezizomycotina</taxon>
        <taxon>Leotiomycetes</taxon>
        <taxon>Helotiales</taxon>
        <taxon>Helotiales incertae sedis</taxon>
        <taxon>Amylocarpus</taxon>
    </lineage>
</organism>
<evidence type="ECO:0000256" key="1">
    <source>
        <dbReference type="ARBA" id="ARBA00022630"/>
    </source>
</evidence>
<name>A0A9P8C8D2_9HELO</name>
<dbReference type="SUPFAM" id="SSF51412">
    <property type="entry name" value="Inosine monophosphate dehydrogenase (IMPDH)"/>
    <property type="match status" value="1"/>
</dbReference>
<dbReference type="Proteomes" id="UP000824998">
    <property type="component" value="Unassembled WGS sequence"/>
</dbReference>
<keyword evidence="3" id="KW-0560">Oxidoreductase</keyword>
<dbReference type="Pfam" id="PF03060">
    <property type="entry name" value="NMO"/>
    <property type="match status" value="1"/>
</dbReference>
<sequence length="356" mass="37541">MATSHFASLTQDYPWISPSTPLITSAPMRLISTVPLTLAVSRAGGIGFLGGGTDVSNLSSLLHEATQFLSSSPIPNVPEKILPIGVGVIVWGASLPSTISAIQNSKLKPAAVWLFAPENSTDLVTWSTEVRKASNNLTKIWIQVGTVQSAFEAARTCNPDVLVVQGSDAGGHGLVQSSSIISFLPEVYDVLKAQGYGHIPLVAAGGIVDGRGTAAAVILGASGISMGTRFLASTEAEISNGYQNAVLHASDGGVSTKRSTVYDRLRGTTGWPSTYDGRGILNDSFFDEQNGMNEAENRRLYEEAVKKGDLGWGKDGKGARMTTYAGTGVGLIREVRRAGEIVNEVAEEAQKFLSRS</sequence>
<dbReference type="GO" id="GO:0018580">
    <property type="term" value="F:nitronate monooxygenase activity"/>
    <property type="evidence" value="ECO:0007669"/>
    <property type="project" value="InterPro"/>
</dbReference>